<feature type="region of interest" description="Disordered" evidence="1">
    <location>
        <begin position="310"/>
        <end position="342"/>
    </location>
</feature>
<feature type="transmembrane region" description="Helical" evidence="2">
    <location>
        <begin position="23"/>
        <end position="44"/>
    </location>
</feature>
<keyword evidence="2" id="KW-0472">Membrane</keyword>
<evidence type="ECO:0000313" key="3">
    <source>
        <dbReference type="EMBL" id="GAX27466.1"/>
    </source>
</evidence>
<dbReference type="Proteomes" id="UP000198406">
    <property type="component" value="Unassembled WGS sequence"/>
</dbReference>
<feature type="compositionally biased region" description="Basic and acidic residues" evidence="1">
    <location>
        <begin position="58"/>
        <end position="77"/>
    </location>
</feature>
<gene>
    <name evidence="3" type="ORF">FisN_23Hh069</name>
</gene>
<evidence type="ECO:0000313" key="4">
    <source>
        <dbReference type="Proteomes" id="UP000198406"/>
    </source>
</evidence>
<comment type="caution">
    <text evidence="3">The sequence shown here is derived from an EMBL/GenBank/DDBJ whole genome shotgun (WGS) entry which is preliminary data.</text>
</comment>
<name>A0A1Z5KMG5_FISSO</name>
<dbReference type="InParanoid" id="A0A1Z5KMG5"/>
<sequence length="342" mass="38826">MPRLRRVPQSPAATASARRRRQCVVYVIIGVIVLRTIGTEYSFLKDMNDFIISSNQVEEHQVQTGQEIERHESHDSEMPSNDDENSAEFSNSNDEPAIRCSDLSTNPAIFFSCTRQSPKYACQSTNTTDVNVPSAIRSNCTITDRANPSLTSALREILPKALNDLNIKSIIRYTDNHDAISDDWNKFPFWVQYFTVGASDEMGKLQTCFGNEHIHFQKFDLTCTVPPPADLIWLGDLSFTSAQTRSAFLYHIQESGIQYMMTSRLNATWFDSETTKELSAPLFTSVDGSIQRLGVWKAPFVVQRQEYAWEETRETDDSVTQDNEGENSREQQNDNEADSDDE</sequence>
<protein>
    <submittedName>
        <fullName evidence="3">Uncharacterized protein</fullName>
    </submittedName>
</protein>
<reference evidence="3 4" key="1">
    <citation type="journal article" date="2015" name="Plant Cell">
        <title>Oil accumulation by the oleaginous diatom Fistulifera solaris as revealed by the genome and transcriptome.</title>
        <authorList>
            <person name="Tanaka T."/>
            <person name="Maeda Y."/>
            <person name="Veluchamy A."/>
            <person name="Tanaka M."/>
            <person name="Abida H."/>
            <person name="Marechal E."/>
            <person name="Bowler C."/>
            <person name="Muto M."/>
            <person name="Sunaga Y."/>
            <person name="Tanaka M."/>
            <person name="Yoshino T."/>
            <person name="Taniguchi T."/>
            <person name="Fukuda Y."/>
            <person name="Nemoto M."/>
            <person name="Matsumoto M."/>
            <person name="Wong P.S."/>
            <person name="Aburatani S."/>
            <person name="Fujibuchi W."/>
        </authorList>
    </citation>
    <scope>NUCLEOTIDE SEQUENCE [LARGE SCALE GENOMIC DNA]</scope>
    <source>
        <strain evidence="3 4">JPCC DA0580</strain>
    </source>
</reference>
<organism evidence="3 4">
    <name type="scientific">Fistulifera solaris</name>
    <name type="common">Oleaginous diatom</name>
    <dbReference type="NCBI Taxonomy" id="1519565"/>
    <lineage>
        <taxon>Eukaryota</taxon>
        <taxon>Sar</taxon>
        <taxon>Stramenopiles</taxon>
        <taxon>Ochrophyta</taxon>
        <taxon>Bacillariophyta</taxon>
        <taxon>Bacillariophyceae</taxon>
        <taxon>Bacillariophycidae</taxon>
        <taxon>Naviculales</taxon>
        <taxon>Naviculaceae</taxon>
        <taxon>Fistulifera</taxon>
    </lineage>
</organism>
<proteinExistence type="predicted"/>
<evidence type="ECO:0000256" key="2">
    <source>
        <dbReference type="SAM" id="Phobius"/>
    </source>
</evidence>
<dbReference type="AlphaFoldDB" id="A0A1Z5KMG5"/>
<keyword evidence="2" id="KW-1133">Transmembrane helix</keyword>
<keyword evidence="4" id="KW-1185">Reference proteome</keyword>
<keyword evidence="2" id="KW-0812">Transmembrane</keyword>
<dbReference type="EMBL" id="BDSP01000257">
    <property type="protein sequence ID" value="GAX27466.1"/>
    <property type="molecule type" value="Genomic_DNA"/>
</dbReference>
<accession>A0A1Z5KMG5</accession>
<evidence type="ECO:0000256" key="1">
    <source>
        <dbReference type="SAM" id="MobiDB-lite"/>
    </source>
</evidence>
<feature type="region of interest" description="Disordered" evidence="1">
    <location>
        <begin position="58"/>
        <end position="96"/>
    </location>
</feature>
<feature type="compositionally biased region" description="Acidic residues" evidence="1">
    <location>
        <begin position="333"/>
        <end position="342"/>
    </location>
</feature>